<evidence type="ECO:0000313" key="12">
    <source>
        <dbReference type="Proteomes" id="UP001242480"/>
    </source>
</evidence>
<feature type="domain" description="HD" evidence="9">
    <location>
        <begin position="51"/>
        <end position="150"/>
    </location>
</feature>
<dbReference type="InterPro" id="IPR043519">
    <property type="entry name" value="NT_sf"/>
</dbReference>
<dbReference type="Proteomes" id="UP001242480">
    <property type="component" value="Unassembled WGS sequence"/>
</dbReference>
<accession>A0ABU0JBV1</accession>
<dbReference type="SUPFAM" id="SSF55021">
    <property type="entry name" value="ACT-like"/>
    <property type="match status" value="1"/>
</dbReference>
<dbReference type="SUPFAM" id="SSF81271">
    <property type="entry name" value="TGS-like"/>
    <property type="match status" value="1"/>
</dbReference>
<evidence type="ECO:0000256" key="7">
    <source>
        <dbReference type="RuleBase" id="RU003847"/>
    </source>
</evidence>
<dbReference type="Gene3D" id="3.30.70.260">
    <property type="match status" value="1"/>
</dbReference>
<dbReference type="SMART" id="SM00954">
    <property type="entry name" value="RelA_SpoT"/>
    <property type="match status" value="1"/>
</dbReference>
<evidence type="ECO:0000256" key="5">
    <source>
        <dbReference type="ARBA" id="ARBA00032407"/>
    </source>
</evidence>
<feature type="domain" description="ACT" evidence="8">
    <location>
        <begin position="663"/>
        <end position="736"/>
    </location>
</feature>
<evidence type="ECO:0000256" key="1">
    <source>
        <dbReference type="ARBA" id="ARBA00013251"/>
    </source>
</evidence>
<evidence type="ECO:0000313" key="11">
    <source>
        <dbReference type="EMBL" id="MDQ0470759.1"/>
    </source>
</evidence>
<comment type="catalytic activity">
    <reaction evidence="6">
        <text>GTP + ATP = guanosine 3'-diphosphate 5'-triphosphate + AMP</text>
        <dbReference type="Rhea" id="RHEA:22088"/>
        <dbReference type="ChEBI" id="CHEBI:30616"/>
        <dbReference type="ChEBI" id="CHEBI:37565"/>
        <dbReference type="ChEBI" id="CHEBI:142410"/>
        <dbReference type="ChEBI" id="CHEBI:456215"/>
        <dbReference type="EC" id="2.7.6.5"/>
    </reaction>
</comment>
<dbReference type="Pfam" id="PF19296">
    <property type="entry name" value="RelA_AH_RIS"/>
    <property type="match status" value="1"/>
</dbReference>
<dbReference type="NCBIfam" id="TIGR00691">
    <property type="entry name" value="spoT_relA"/>
    <property type="match status" value="1"/>
</dbReference>
<dbReference type="InterPro" id="IPR004811">
    <property type="entry name" value="RelA/Spo_fam"/>
</dbReference>
<dbReference type="Pfam" id="PF13328">
    <property type="entry name" value="HD_4"/>
    <property type="match status" value="1"/>
</dbReference>
<proteinExistence type="inferred from homology"/>
<name>A0ABU0JBV1_9HYPH</name>
<evidence type="ECO:0000259" key="10">
    <source>
        <dbReference type="PROSITE" id="PS51880"/>
    </source>
</evidence>
<dbReference type="PANTHER" id="PTHR21262:SF36">
    <property type="entry name" value="BIFUNCTIONAL (P)PPGPP SYNTHASE_HYDROLASE SPOT"/>
    <property type="match status" value="1"/>
</dbReference>
<dbReference type="Gene3D" id="3.30.460.10">
    <property type="entry name" value="Beta Polymerase, domain 2"/>
    <property type="match status" value="1"/>
</dbReference>
<evidence type="ECO:0000259" key="8">
    <source>
        <dbReference type="PROSITE" id="PS51671"/>
    </source>
</evidence>
<comment type="function">
    <text evidence="7">In eubacteria ppGpp (guanosine 3'-diphosphate 5'-diphosphate) is a mediator of the stringent response that coordinates a variety of cellular activities in response to changes in nutritional abundance.</text>
</comment>
<keyword evidence="12" id="KW-1185">Reference proteome</keyword>
<protein>
    <recommendedName>
        <fullName evidence="2">GTP pyrophosphokinase rsh</fullName>
        <ecNumber evidence="1">2.7.6.5</ecNumber>
    </recommendedName>
    <alternativeName>
        <fullName evidence="5">(p)ppGpp synthase</fullName>
    </alternativeName>
    <alternativeName>
        <fullName evidence="4">ATP:GTP 3'-pyrophosphotransferase</fullName>
    </alternativeName>
</protein>
<dbReference type="PROSITE" id="PS51831">
    <property type="entry name" value="HD"/>
    <property type="match status" value="1"/>
</dbReference>
<dbReference type="EC" id="2.7.6.5" evidence="1"/>
<organism evidence="11 12">
    <name type="scientific">Labrys wisconsinensis</name>
    <dbReference type="NCBI Taxonomy" id="425677"/>
    <lineage>
        <taxon>Bacteria</taxon>
        <taxon>Pseudomonadati</taxon>
        <taxon>Pseudomonadota</taxon>
        <taxon>Alphaproteobacteria</taxon>
        <taxon>Hyphomicrobiales</taxon>
        <taxon>Xanthobacteraceae</taxon>
        <taxon>Labrys</taxon>
    </lineage>
</organism>
<evidence type="ECO:0000256" key="3">
    <source>
        <dbReference type="ARBA" id="ARBA00023134"/>
    </source>
</evidence>
<keyword evidence="11" id="KW-0808">Transferase</keyword>
<dbReference type="GO" id="GO:0008728">
    <property type="term" value="F:GTP diphosphokinase activity"/>
    <property type="evidence" value="ECO:0007669"/>
    <property type="project" value="UniProtKB-EC"/>
</dbReference>
<dbReference type="PROSITE" id="PS51880">
    <property type="entry name" value="TGS"/>
    <property type="match status" value="1"/>
</dbReference>
<dbReference type="PROSITE" id="PS51671">
    <property type="entry name" value="ACT"/>
    <property type="match status" value="1"/>
</dbReference>
<sequence>MSAPFRLMRQYELVDKVRAYNPAVNEDLLNAAYVYAMQQHGQQLRASGDPYFSHPLQVASLLTDLRLDDATIAAGLLHDTIEDTDTTRGEIEKRFGKEIAALVEGLTKIKKLDLVSKEAKQAENLRKLLLAIVEDVRVLLVKLADRLHNMRTLHFMSPDKRARIAQETLDIYAPLAGRMGMQDMREELEDLAFHELQPAHYDTIVKRLEGLKRKNGALIAEIERDLAAHLAERGIEAKVKGREKRPYSIFKKTERKQVAFEQLSDIFAFRILVGATEDCYRALGLVHTKWPLVPGRFKDYISTPKQNDYRSLHTTVIGPGQQRVELQIRTDEMHRIAEFGIAAHALYKDNKAGDTARMEAESRAFAWLRRTMDVLAEGDSPEEFLEHTKLELFQDQVFCFTPKGKLITLPRGANAIDFAYAVHTDIGNTAVGCRVNGRPASLVSELFNGDEVAIITVPGQAPPAAWETLVTTGRARAAIRKATKAATRAQYAGLGQRIIERAFERAGKTFSPDALKGALKRLARKSVEDVVTAVGRGEMRSHDVLRAVYPDFKVEQSAHAAAGLDDSWFGLSSEQNVRFKVPGGDPASNAIPIRGINADLPVRFAECGAVPGDRIVGILTPGEAITLYPIQSSALANFDDPHQLWLDVRWDVEASRGERYPARIQVVSINEPGTLAQITQVIAETDANIDNLTMRRFSSDMTELTIDMEVYDLKHLTAIIDGLRARKVISDVQRVL</sequence>
<dbReference type="CDD" id="cd04876">
    <property type="entry name" value="ACT_RelA-SpoT"/>
    <property type="match status" value="1"/>
</dbReference>
<dbReference type="CDD" id="cd00077">
    <property type="entry name" value="HDc"/>
    <property type="match status" value="1"/>
</dbReference>
<dbReference type="InterPro" id="IPR004095">
    <property type="entry name" value="TGS"/>
</dbReference>
<keyword evidence="3" id="KW-0547">Nucleotide-binding</keyword>
<evidence type="ECO:0000256" key="2">
    <source>
        <dbReference type="ARBA" id="ARBA00014315"/>
    </source>
</evidence>
<dbReference type="Gene3D" id="1.10.3210.10">
    <property type="entry name" value="Hypothetical protein af1432"/>
    <property type="match status" value="1"/>
</dbReference>
<dbReference type="CDD" id="cd01668">
    <property type="entry name" value="TGS_RSH"/>
    <property type="match status" value="1"/>
</dbReference>
<comment type="caution">
    <text evidence="11">The sequence shown here is derived from an EMBL/GenBank/DDBJ whole genome shotgun (WGS) entry which is preliminary data.</text>
</comment>
<dbReference type="InterPro" id="IPR007685">
    <property type="entry name" value="RelA_SpoT"/>
</dbReference>
<dbReference type="InterPro" id="IPR033655">
    <property type="entry name" value="TGS_RelA/SpoT"/>
</dbReference>
<dbReference type="InterPro" id="IPR003607">
    <property type="entry name" value="HD/PDEase_dom"/>
</dbReference>
<comment type="similarity">
    <text evidence="7">Belongs to the relA/spoT family.</text>
</comment>
<dbReference type="EMBL" id="JAUSVX010000007">
    <property type="protein sequence ID" value="MDQ0470759.1"/>
    <property type="molecule type" value="Genomic_DNA"/>
</dbReference>
<dbReference type="SUPFAM" id="SSF109604">
    <property type="entry name" value="HD-domain/PDEase-like"/>
    <property type="match status" value="1"/>
</dbReference>
<gene>
    <name evidence="11" type="ORF">QO011_003778</name>
</gene>
<dbReference type="InterPro" id="IPR045865">
    <property type="entry name" value="ACT-like_dom_sf"/>
</dbReference>
<dbReference type="InterPro" id="IPR006674">
    <property type="entry name" value="HD_domain"/>
</dbReference>
<evidence type="ECO:0000256" key="4">
    <source>
        <dbReference type="ARBA" id="ARBA00029754"/>
    </source>
</evidence>
<dbReference type="Gene3D" id="3.10.20.30">
    <property type="match status" value="1"/>
</dbReference>
<dbReference type="CDD" id="cd05399">
    <property type="entry name" value="NT_Rel-Spo_like"/>
    <property type="match status" value="1"/>
</dbReference>
<dbReference type="PANTHER" id="PTHR21262">
    <property type="entry name" value="GUANOSINE-3',5'-BIS DIPHOSPHATE 3'-PYROPHOSPHOHYDROLASE"/>
    <property type="match status" value="1"/>
</dbReference>
<keyword evidence="3" id="KW-0342">GTP-binding</keyword>
<evidence type="ECO:0000256" key="6">
    <source>
        <dbReference type="ARBA" id="ARBA00048244"/>
    </source>
</evidence>
<dbReference type="SMART" id="SM00471">
    <property type="entry name" value="HDc"/>
    <property type="match status" value="1"/>
</dbReference>
<evidence type="ECO:0000259" key="9">
    <source>
        <dbReference type="PROSITE" id="PS51831"/>
    </source>
</evidence>
<dbReference type="InterPro" id="IPR012676">
    <property type="entry name" value="TGS-like"/>
</dbReference>
<dbReference type="Pfam" id="PF04607">
    <property type="entry name" value="RelA_SpoT"/>
    <property type="match status" value="1"/>
</dbReference>
<dbReference type="InterPro" id="IPR012675">
    <property type="entry name" value="Beta-grasp_dom_sf"/>
</dbReference>
<dbReference type="InterPro" id="IPR002912">
    <property type="entry name" value="ACT_dom"/>
</dbReference>
<dbReference type="Pfam" id="PF02824">
    <property type="entry name" value="TGS"/>
    <property type="match status" value="1"/>
</dbReference>
<dbReference type="Pfam" id="PF13291">
    <property type="entry name" value="ACT_4"/>
    <property type="match status" value="1"/>
</dbReference>
<dbReference type="SUPFAM" id="SSF81301">
    <property type="entry name" value="Nucleotidyltransferase"/>
    <property type="match status" value="1"/>
</dbReference>
<dbReference type="InterPro" id="IPR045600">
    <property type="entry name" value="RelA/SpoT_AH_RIS"/>
</dbReference>
<reference evidence="11 12" key="1">
    <citation type="submission" date="2023-07" db="EMBL/GenBank/DDBJ databases">
        <title>Genomic Encyclopedia of Type Strains, Phase IV (KMG-IV): sequencing the most valuable type-strain genomes for metagenomic binning, comparative biology and taxonomic classification.</title>
        <authorList>
            <person name="Goeker M."/>
        </authorList>
    </citation>
    <scope>NUCLEOTIDE SEQUENCE [LARGE SCALE GENOMIC DNA]</scope>
    <source>
        <strain evidence="11 12">DSM 19619</strain>
    </source>
</reference>
<feature type="domain" description="TGS" evidence="10">
    <location>
        <begin position="395"/>
        <end position="456"/>
    </location>
</feature>